<keyword evidence="2" id="KW-1133">Transmembrane helix</keyword>
<dbReference type="EMBL" id="BPLR01009749">
    <property type="protein sequence ID" value="GIY34271.1"/>
    <property type="molecule type" value="Genomic_DNA"/>
</dbReference>
<organism evidence="3 4">
    <name type="scientific">Caerostris extrusa</name>
    <name type="common">Bark spider</name>
    <name type="synonym">Caerostris bankana</name>
    <dbReference type="NCBI Taxonomy" id="172846"/>
    <lineage>
        <taxon>Eukaryota</taxon>
        <taxon>Metazoa</taxon>
        <taxon>Ecdysozoa</taxon>
        <taxon>Arthropoda</taxon>
        <taxon>Chelicerata</taxon>
        <taxon>Arachnida</taxon>
        <taxon>Araneae</taxon>
        <taxon>Araneomorphae</taxon>
        <taxon>Entelegynae</taxon>
        <taxon>Araneoidea</taxon>
        <taxon>Araneidae</taxon>
        <taxon>Caerostris</taxon>
    </lineage>
</organism>
<keyword evidence="4" id="KW-1185">Reference proteome</keyword>
<feature type="transmembrane region" description="Helical" evidence="2">
    <location>
        <begin position="12"/>
        <end position="34"/>
    </location>
</feature>
<accession>A0AAV4SN36</accession>
<keyword evidence="2" id="KW-0472">Membrane</keyword>
<keyword evidence="2" id="KW-0812">Transmembrane</keyword>
<evidence type="ECO:0000256" key="2">
    <source>
        <dbReference type="SAM" id="Phobius"/>
    </source>
</evidence>
<comment type="caution">
    <text evidence="3">The sequence shown here is derived from an EMBL/GenBank/DDBJ whole genome shotgun (WGS) entry which is preliminary data.</text>
</comment>
<protein>
    <submittedName>
        <fullName evidence="3">Uncharacterized protein</fullName>
    </submittedName>
</protein>
<evidence type="ECO:0000313" key="4">
    <source>
        <dbReference type="Proteomes" id="UP001054945"/>
    </source>
</evidence>
<dbReference type="AlphaFoldDB" id="A0AAV4SN36"/>
<sequence>MGRNQKGLEVSVDIALWFAVRSLGFFFVTCGWPQRRRDKIFSWILPSGSLSGALVSPLSLVRTEQEDLRFPKLQSPPPAFSRHRTRRPKIEKET</sequence>
<evidence type="ECO:0000313" key="3">
    <source>
        <dbReference type="EMBL" id="GIY34271.1"/>
    </source>
</evidence>
<evidence type="ECO:0000256" key="1">
    <source>
        <dbReference type="SAM" id="MobiDB-lite"/>
    </source>
</evidence>
<name>A0AAV4SN36_CAEEX</name>
<reference evidence="3 4" key="1">
    <citation type="submission" date="2021-06" db="EMBL/GenBank/DDBJ databases">
        <title>Caerostris extrusa draft genome.</title>
        <authorList>
            <person name="Kono N."/>
            <person name="Arakawa K."/>
        </authorList>
    </citation>
    <scope>NUCLEOTIDE SEQUENCE [LARGE SCALE GENOMIC DNA]</scope>
</reference>
<proteinExistence type="predicted"/>
<gene>
    <name evidence="3" type="ORF">CEXT_580231</name>
</gene>
<feature type="region of interest" description="Disordered" evidence="1">
    <location>
        <begin position="71"/>
        <end position="94"/>
    </location>
</feature>
<dbReference type="Proteomes" id="UP001054945">
    <property type="component" value="Unassembled WGS sequence"/>
</dbReference>